<comment type="caution">
    <text evidence="1">The sequence shown here is derived from an EMBL/GenBank/DDBJ whole genome shotgun (WGS) entry which is preliminary data.</text>
</comment>
<sequence>MGKAVARSEWAPLRRVVVRRPGLEVFFGLLEPYSSLYERVFSLEKARREHDELVQTLRRGFGVEVLYLEEILLEGAGRDPSLAEEILRRVLATVQFVGPGARRARQEFAENLPLLDRDQLLEILTLSPSLTLVRKKGTRNILPFTTLKVPLTNLFFLRDQQAVGTGGSSWRARPSHSGGGRRR</sequence>
<reference evidence="1" key="2">
    <citation type="journal article" date="2014" name="ISME J.">
        <title>Microbial stratification in low pH oxic and suboxic macroscopic growths along an acid mine drainage.</title>
        <authorList>
            <person name="Mendez-Garcia C."/>
            <person name="Mesa V."/>
            <person name="Sprenger R.R."/>
            <person name="Richter M."/>
            <person name="Diez M.S."/>
            <person name="Solano J."/>
            <person name="Bargiela R."/>
            <person name="Golyshina O.V."/>
            <person name="Manteca A."/>
            <person name="Ramos J.L."/>
            <person name="Gallego J.R."/>
            <person name="Llorente I."/>
            <person name="Martins Dos Santos V.A."/>
            <person name="Jensen O.N."/>
            <person name="Pelaez A.I."/>
            <person name="Sanchez J."/>
            <person name="Ferrer M."/>
        </authorList>
    </citation>
    <scope>NUCLEOTIDE SEQUENCE</scope>
</reference>
<dbReference type="GO" id="GO:0016990">
    <property type="term" value="F:arginine deiminase activity"/>
    <property type="evidence" value="ECO:0007669"/>
    <property type="project" value="TreeGrafter"/>
</dbReference>
<dbReference type="PANTHER" id="PTHR47271:SF2">
    <property type="entry name" value="ARGININE DEIMINASE"/>
    <property type="match status" value="1"/>
</dbReference>
<evidence type="ECO:0000313" key="1">
    <source>
        <dbReference type="EMBL" id="EQD54123.1"/>
    </source>
</evidence>
<gene>
    <name evidence="1" type="ORF">B1B_09831</name>
</gene>
<dbReference type="Gene3D" id="3.75.10.10">
    <property type="entry name" value="L-arginine/glycine Amidinotransferase, Chain A"/>
    <property type="match status" value="1"/>
</dbReference>
<proteinExistence type="predicted"/>
<accession>T1ABZ6</accession>
<dbReference type="Pfam" id="PF02274">
    <property type="entry name" value="ADI"/>
    <property type="match status" value="1"/>
</dbReference>
<reference evidence="1" key="1">
    <citation type="submission" date="2013-08" db="EMBL/GenBank/DDBJ databases">
        <authorList>
            <person name="Mendez C."/>
            <person name="Richter M."/>
            <person name="Ferrer M."/>
            <person name="Sanchez J."/>
        </authorList>
    </citation>
    <scope>NUCLEOTIDE SEQUENCE</scope>
</reference>
<dbReference type="SUPFAM" id="SSF55909">
    <property type="entry name" value="Pentein"/>
    <property type="match status" value="1"/>
</dbReference>
<name>T1ABZ6_9ZZZZ</name>
<protein>
    <submittedName>
        <fullName evidence="1">Arginine deiminase</fullName>
    </submittedName>
</protein>
<dbReference type="EMBL" id="AUZY01006507">
    <property type="protein sequence ID" value="EQD54123.1"/>
    <property type="molecule type" value="Genomic_DNA"/>
</dbReference>
<dbReference type="PANTHER" id="PTHR47271">
    <property type="entry name" value="ARGININE DEIMINASE"/>
    <property type="match status" value="1"/>
</dbReference>
<organism evidence="1">
    <name type="scientific">mine drainage metagenome</name>
    <dbReference type="NCBI Taxonomy" id="410659"/>
    <lineage>
        <taxon>unclassified sequences</taxon>
        <taxon>metagenomes</taxon>
        <taxon>ecological metagenomes</taxon>
    </lineage>
</organism>
<dbReference type="GO" id="GO:0019546">
    <property type="term" value="P:L-arginine deiminase pathway"/>
    <property type="evidence" value="ECO:0007669"/>
    <property type="project" value="TreeGrafter"/>
</dbReference>
<dbReference type="AlphaFoldDB" id="T1ABZ6"/>